<organism evidence="9">
    <name type="scientific">Borrelia crocidurae DOU</name>
    <dbReference type="NCBI Taxonomy" id="1293575"/>
    <lineage>
        <taxon>Bacteria</taxon>
        <taxon>Pseudomonadati</taxon>
        <taxon>Spirochaetota</taxon>
        <taxon>Spirochaetia</taxon>
        <taxon>Spirochaetales</taxon>
        <taxon>Borreliaceae</taxon>
        <taxon>Borrelia</taxon>
    </lineage>
</organism>
<evidence type="ECO:0000256" key="5">
    <source>
        <dbReference type="ARBA" id="ARBA00023139"/>
    </source>
</evidence>
<keyword evidence="6 8" id="KW-0998">Cell outer membrane</keyword>
<comment type="function">
    <text evidence="1 8">The Vlp and Vsp proteins are antigenically distinct proteins, only one vlp or vsp gene is transcriptionally active at any one time. Switching between these genes is a mechanism of host immune response evasion.</text>
</comment>
<keyword evidence="7 8" id="KW-0449">Lipoprotein</keyword>
<proteinExistence type="predicted"/>
<protein>
    <recommendedName>
        <fullName evidence="8">Variable large protein</fullName>
    </recommendedName>
</protein>
<evidence type="ECO:0000256" key="6">
    <source>
        <dbReference type="ARBA" id="ARBA00023237"/>
    </source>
</evidence>
<evidence type="ECO:0000256" key="1">
    <source>
        <dbReference type="ARBA" id="ARBA00003932"/>
    </source>
</evidence>
<keyword evidence="5 8" id="KW-0564">Palmitate</keyword>
<evidence type="ECO:0000256" key="4">
    <source>
        <dbReference type="ARBA" id="ARBA00023136"/>
    </source>
</evidence>
<keyword evidence="4 8" id="KW-0472">Membrane</keyword>
<dbReference type="AlphaFoldDB" id="W5SK37"/>
<evidence type="ECO:0000256" key="3">
    <source>
        <dbReference type="ARBA" id="ARBA00022729"/>
    </source>
</evidence>
<evidence type="ECO:0000256" key="8">
    <source>
        <dbReference type="RuleBase" id="RU363105"/>
    </source>
</evidence>
<gene>
    <name evidence="9" type="ORF">BCD_1226</name>
</gene>
<dbReference type="SUPFAM" id="SSF74748">
    <property type="entry name" value="Variable surface antigen VlsE"/>
    <property type="match status" value="1"/>
</dbReference>
<dbReference type="Pfam" id="PF00921">
    <property type="entry name" value="Lipoprotein_2"/>
    <property type="match status" value="1"/>
</dbReference>
<accession>W5SK37</accession>
<evidence type="ECO:0000313" key="9">
    <source>
        <dbReference type="EMBL" id="AHH07292.1"/>
    </source>
</evidence>
<dbReference type="EMBL" id="CP004312">
    <property type="protein sequence ID" value="AHH07292.1"/>
    <property type="molecule type" value="Genomic_DNA"/>
</dbReference>
<keyword evidence="3" id="KW-0732">Signal</keyword>
<keyword evidence="9" id="KW-0614">Plasmid</keyword>
<dbReference type="InterPro" id="IPR000680">
    <property type="entry name" value="Borrelia_lipo"/>
</dbReference>
<evidence type="ECO:0000256" key="2">
    <source>
        <dbReference type="ARBA" id="ARBA00004459"/>
    </source>
</evidence>
<name>W5SK37_9SPIR</name>
<dbReference type="HOGENOM" id="CLU_054711_0_0_12"/>
<sequence length="391" mass="40247">MKEEGIKGMKGIRGIRGIKGKEELGNREERREGRVKGRIVMVMMVVMVMGCNSGGVKGEGQVGGAGGGDGRGAKSLSEVLMEVGRSAGDAFYSFLELVSGSLGFSVNKETKKEDVGKYFNSLGEKIGVASEELEKVALKVSADIDKEGVLNKGIREAVDAAKITLKTLRGHLDSLKGIGDGNKVVEVANNQQGAAASTEELKKAYKALKGIVGVAKGEGVKEASASSVILASNSIGVDAKDGARVLAKDVNAGAASGEKAALIVSSVRGEEMLEAIVKSGEEKAVEITADATVSTTPLEFAVGGSTAAHLAKDVAKAGAVAGGIALRSLVKGGKLAAHNNEDKAVQGVGITAVNKLLGAVEEIVKKTVKNVLKKVKQEIDKARESKAVGQQ</sequence>
<evidence type="ECO:0000256" key="7">
    <source>
        <dbReference type="ARBA" id="ARBA00023288"/>
    </source>
</evidence>
<geneLocation type="plasmid" evidence="9">
    <name>unnamed</name>
</geneLocation>
<comment type="subcellular location">
    <subcellularLocation>
        <location evidence="2 8">Cell outer membrane</location>
        <topology evidence="2 8">Lipid-anchor</topology>
    </subcellularLocation>
</comment>
<reference evidence="9" key="1">
    <citation type="submission" date="2013-02" db="EMBL/GenBank/DDBJ databases">
        <title>Comparative genomics of Borrelia species.</title>
        <authorList>
            <person name="Schwan T.G."/>
            <person name="Raffel S.J."/>
            <person name="Porcella S.F."/>
        </authorList>
    </citation>
    <scope>NUCLEOTIDE SEQUENCE</scope>
    <source>
        <strain evidence="9">DOU</strain>
        <plasmid evidence="9">unnamed</plasmid>
    </source>
</reference>
<dbReference type="GO" id="GO:0009279">
    <property type="term" value="C:cell outer membrane"/>
    <property type="evidence" value="ECO:0007669"/>
    <property type="project" value="UniProtKB-SubCell"/>
</dbReference>